<name>A0ABV7G1U2_9PROT</name>
<accession>A0ABV7G1U2</accession>
<reference evidence="2" key="1">
    <citation type="journal article" date="2019" name="Int. J. Syst. Evol. Microbiol.">
        <title>The Global Catalogue of Microorganisms (GCM) 10K type strain sequencing project: providing services to taxonomists for standard genome sequencing and annotation.</title>
        <authorList>
            <consortium name="The Broad Institute Genomics Platform"/>
            <consortium name="The Broad Institute Genome Sequencing Center for Infectious Disease"/>
            <person name="Wu L."/>
            <person name="Ma J."/>
        </authorList>
    </citation>
    <scope>NUCLEOTIDE SEQUENCE [LARGE SCALE GENOMIC DNA]</scope>
    <source>
        <strain evidence="2">KCTC 52094</strain>
    </source>
</reference>
<evidence type="ECO:0000313" key="1">
    <source>
        <dbReference type="EMBL" id="MFC3126659.1"/>
    </source>
</evidence>
<organism evidence="1 2">
    <name type="scientific">Teichococcus globiformis</name>
    <dbReference type="NCBI Taxonomy" id="2307229"/>
    <lineage>
        <taxon>Bacteria</taxon>
        <taxon>Pseudomonadati</taxon>
        <taxon>Pseudomonadota</taxon>
        <taxon>Alphaproteobacteria</taxon>
        <taxon>Acetobacterales</taxon>
        <taxon>Roseomonadaceae</taxon>
        <taxon>Roseomonas</taxon>
    </lineage>
</organism>
<protein>
    <recommendedName>
        <fullName evidence="3">Cyclodeaminase/cyclohydrolase domain-containing protein</fullName>
    </recommendedName>
</protein>
<keyword evidence="2" id="KW-1185">Reference proteome</keyword>
<dbReference type="EMBL" id="JBHRTN010000018">
    <property type="protein sequence ID" value="MFC3126659.1"/>
    <property type="molecule type" value="Genomic_DNA"/>
</dbReference>
<dbReference type="Proteomes" id="UP001595593">
    <property type="component" value="Unassembled WGS sequence"/>
</dbReference>
<evidence type="ECO:0008006" key="3">
    <source>
        <dbReference type="Google" id="ProtNLM"/>
    </source>
</evidence>
<proteinExistence type="predicted"/>
<evidence type="ECO:0000313" key="2">
    <source>
        <dbReference type="Proteomes" id="UP001595593"/>
    </source>
</evidence>
<gene>
    <name evidence="1" type="ORF">ACFOD4_16460</name>
</gene>
<sequence length="138" mass="13046">MAMEEVAAAELAAEFGGPGPEDLANGAAALAAGLLAQAQSFATTAAALESSDTGHQGAIEASAARASLALAMAQAVSEAAPPARAGLIAAAAKSLDVSVGGAVTQIRAAALSLPTDDAAARIAAAQIAQEIAAVLGAA</sequence>
<dbReference type="RefSeq" id="WP_379598137.1">
    <property type="nucleotide sequence ID" value="NZ_JBHRTN010000018.1"/>
</dbReference>
<comment type="caution">
    <text evidence="1">The sequence shown here is derived from an EMBL/GenBank/DDBJ whole genome shotgun (WGS) entry which is preliminary data.</text>
</comment>